<accession>A0A9Q8LH90</accession>
<sequence>MSTQSTRTPPTSTPEKAAPPSNKSPPTTPNQSQGNAGTQDSTDFLDQFIDNFDTPDSPSAGGSQKTPAKKKKRVGWAGKTKGYSYKVSKQGKSKGTGPAKASSAAPRRVYKHTELPDIAAGDLATTRSTRSAKGEQTFHALPYPK</sequence>
<organism evidence="2 3">
    <name type="scientific">Passalora fulva</name>
    <name type="common">Tomato leaf mold</name>
    <name type="synonym">Cladosporium fulvum</name>
    <dbReference type="NCBI Taxonomy" id="5499"/>
    <lineage>
        <taxon>Eukaryota</taxon>
        <taxon>Fungi</taxon>
        <taxon>Dikarya</taxon>
        <taxon>Ascomycota</taxon>
        <taxon>Pezizomycotina</taxon>
        <taxon>Dothideomycetes</taxon>
        <taxon>Dothideomycetidae</taxon>
        <taxon>Mycosphaerellales</taxon>
        <taxon>Mycosphaerellaceae</taxon>
        <taxon>Fulvia</taxon>
    </lineage>
</organism>
<feature type="compositionally biased region" description="Polar residues" evidence="1">
    <location>
        <begin position="54"/>
        <end position="66"/>
    </location>
</feature>
<protein>
    <submittedName>
        <fullName evidence="2">Uncharacterized protein</fullName>
    </submittedName>
</protein>
<dbReference type="AlphaFoldDB" id="A0A9Q8LH90"/>
<dbReference type="Proteomes" id="UP000756132">
    <property type="component" value="Chromosome 5"/>
</dbReference>
<dbReference type="GeneID" id="71986132"/>
<gene>
    <name evidence="2" type="ORF">CLAFUR5_06254</name>
</gene>
<dbReference type="EMBL" id="CP090167">
    <property type="protein sequence ID" value="UJO17450.1"/>
    <property type="molecule type" value="Genomic_DNA"/>
</dbReference>
<feature type="region of interest" description="Disordered" evidence="1">
    <location>
        <begin position="1"/>
        <end position="145"/>
    </location>
</feature>
<dbReference type="RefSeq" id="XP_047761816.1">
    <property type="nucleotide sequence ID" value="XM_047905402.1"/>
</dbReference>
<proteinExistence type="predicted"/>
<feature type="compositionally biased region" description="Polar residues" evidence="1">
    <location>
        <begin position="31"/>
        <end position="44"/>
    </location>
</feature>
<evidence type="ECO:0000313" key="3">
    <source>
        <dbReference type="Proteomes" id="UP000756132"/>
    </source>
</evidence>
<keyword evidence="3" id="KW-1185">Reference proteome</keyword>
<feature type="compositionally biased region" description="Low complexity" evidence="1">
    <location>
        <begin position="1"/>
        <end position="21"/>
    </location>
</feature>
<name>A0A9Q8LH90_PASFU</name>
<evidence type="ECO:0000256" key="1">
    <source>
        <dbReference type="SAM" id="MobiDB-lite"/>
    </source>
</evidence>
<evidence type="ECO:0000313" key="2">
    <source>
        <dbReference type="EMBL" id="UJO17450.1"/>
    </source>
</evidence>
<reference evidence="2" key="1">
    <citation type="submission" date="2021-12" db="EMBL/GenBank/DDBJ databases">
        <authorList>
            <person name="Zaccaron A."/>
            <person name="Stergiopoulos I."/>
        </authorList>
    </citation>
    <scope>NUCLEOTIDE SEQUENCE</scope>
    <source>
        <strain evidence="2">Race5_Kim</strain>
    </source>
</reference>
<dbReference type="KEGG" id="ffu:CLAFUR5_06254"/>
<reference evidence="2" key="2">
    <citation type="journal article" date="2022" name="Microb. Genom.">
        <title>A chromosome-scale genome assembly of the tomato pathogen Cladosporium fulvum reveals a compartmentalized genome architecture and the presence of a dispensable chromosome.</title>
        <authorList>
            <person name="Zaccaron A.Z."/>
            <person name="Chen L.H."/>
            <person name="Samaras A."/>
            <person name="Stergiopoulos I."/>
        </authorList>
    </citation>
    <scope>NUCLEOTIDE SEQUENCE</scope>
    <source>
        <strain evidence="2">Race5_Kim</strain>
    </source>
</reference>